<evidence type="ECO:0000313" key="1">
    <source>
        <dbReference type="EMBL" id="GLX76690.1"/>
    </source>
</evidence>
<gene>
    <name evidence="1" type="ORF">tinsulaeT_00300</name>
</gene>
<dbReference type="Proteomes" id="UP001157186">
    <property type="component" value="Unassembled WGS sequence"/>
</dbReference>
<keyword evidence="2" id="KW-1185">Reference proteome</keyword>
<proteinExistence type="predicted"/>
<sequence length="144" mass="16357">MLKDIIAFLRGGTSKFFVPEKLVLEAVMQELPQEEALILEEQIKSIFLVQRHNPGKLIAAYYPKKSQVPSLPYHGYEYCLAKVKYEVVGKTKTTDVVLHNGKLMTFERNVPLKNEQIFVKEVKLHPSSYEPIALEIDASEHGGT</sequence>
<protein>
    <recommendedName>
        <fullName evidence="3">WYL domain-containing protein</fullName>
    </recommendedName>
</protein>
<comment type="caution">
    <text evidence="1">The sequence shown here is derived from an EMBL/GenBank/DDBJ whole genome shotgun (WGS) entry which is preliminary data.</text>
</comment>
<reference evidence="1 2" key="1">
    <citation type="submission" date="2023-03" db="EMBL/GenBank/DDBJ databases">
        <title>Draft genome sequence of Thalassotalea insulae KCTC 62186T.</title>
        <authorList>
            <person name="Sawabe T."/>
        </authorList>
    </citation>
    <scope>NUCLEOTIDE SEQUENCE [LARGE SCALE GENOMIC DNA]</scope>
    <source>
        <strain evidence="1 2">KCTC 62186</strain>
    </source>
</reference>
<evidence type="ECO:0000313" key="2">
    <source>
        <dbReference type="Proteomes" id="UP001157186"/>
    </source>
</evidence>
<evidence type="ECO:0008006" key="3">
    <source>
        <dbReference type="Google" id="ProtNLM"/>
    </source>
</evidence>
<dbReference type="RefSeq" id="WP_284242481.1">
    <property type="nucleotide sequence ID" value="NZ_BSST01000001.1"/>
</dbReference>
<name>A0ABQ6GQI1_9GAMM</name>
<organism evidence="1 2">
    <name type="scientific">Thalassotalea insulae</name>
    <dbReference type="NCBI Taxonomy" id="2056778"/>
    <lineage>
        <taxon>Bacteria</taxon>
        <taxon>Pseudomonadati</taxon>
        <taxon>Pseudomonadota</taxon>
        <taxon>Gammaproteobacteria</taxon>
        <taxon>Alteromonadales</taxon>
        <taxon>Colwelliaceae</taxon>
        <taxon>Thalassotalea</taxon>
    </lineage>
</organism>
<dbReference type="EMBL" id="BSST01000001">
    <property type="protein sequence ID" value="GLX76690.1"/>
    <property type="molecule type" value="Genomic_DNA"/>
</dbReference>
<accession>A0ABQ6GQI1</accession>